<evidence type="ECO:0000313" key="2">
    <source>
        <dbReference type="Proteomes" id="UP000196355"/>
    </source>
</evidence>
<protein>
    <submittedName>
        <fullName evidence="1">Uncharacterized protein</fullName>
    </submittedName>
</protein>
<reference evidence="2" key="1">
    <citation type="submission" date="2017-02" db="EMBL/GenBank/DDBJ databases">
        <authorList>
            <person name="Tetz G."/>
            <person name="Tetz V."/>
        </authorList>
    </citation>
    <scope>NUCLEOTIDE SEQUENCE [LARGE SCALE GENOMIC DNA]</scope>
    <source>
        <strain evidence="2">VT16-26</strain>
    </source>
</reference>
<dbReference type="RefSeq" id="WP_087711219.1">
    <property type="nucleotide sequence ID" value="NZ_MVAG01000128.1"/>
</dbReference>
<sequence>MKINKIHSDLKEVYKDKEVKRKFYIEFDAEDQKAKLMQLLKKGYWSVMPFSFYGHKSNNILAFQLVPNKNIFQEVPILSFDKTYQECFTFAPNIKATIPMSNLKFMTKPVLVQQLQKEIEDAIILSKPFFDYFGGGDLEFLKQFLFSESNKERFENAEEYKEDFYKEFWSHYYNTPENTKAFELFDKLIRRLTYLPEYEDVDNDYGLWNNYIGNVLAKRAYSRIKIEDNDKWKHYWRCAQLPHGFDCNDDDIEKYRIGEGSSIFLQKSISSSFDSEWEEQYAIFPEEVQKHPLFEATEAIGKVKDYAGDLHIKAAVILEKEYNDHIGCWNALISASYWAGKRGDLDGVEMSWGLDIDLSRTHGWTEIHNILSEQMEFYYHYKDKI</sequence>
<comment type="caution">
    <text evidence="1">The sequence shown here is derived from an EMBL/GenBank/DDBJ whole genome shotgun (WGS) entry which is preliminary data.</text>
</comment>
<keyword evidence="2" id="KW-1185">Reference proteome</keyword>
<organism evidence="1 2">
    <name type="scientific">Chryseobacterium mucoviscidosis</name>
    <dbReference type="NCBI Taxonomy" id="1945581"/>
    <lineage>
        <taxon>Bacteria</taxon>
        <taxon>Pseudomonadati</taxon>
        <taxon>Bacteroidota</taxon>
        <taxon>Flavobacteriia</taxon>
        <taxon>Flavobacteriales</taxon>
        <taxon>Weeksellaceae</taxon>
        <taxon>Chryseobacterium group</taxon>
        <taxon>Chryseobacterium</taxon>
    </lineage>
</organism>
<proteinExistence type="predicted"/>
<dbReference type="EMBL" id="MVAG01000128">
    <property type="protein sequence ID" value="OVE55806.1"/>
    <property type="molecule type" value="Genomic_DNA"/>
</dbReference>
<evidence type="ECO:0000313" key="1">
    <source>
        <dbReference type="EMBL" id="OVE55806.1"/>
    </source>
</evidence>
<accession>A0A202BWF1</accession>
<dbReference type="Proteomes" id="UP000196355">
    <property type="component" value="Unassembled WGS sequence"/>
</dbReference>
<name>A0A202BWF1_9FLAO</name>
<gene>
    <name evidence="1" type="ORF">B0E34_16455</name>
</gene>
<dbReference type="AlphaFoldDB" id="A0A202BWF1"/>